<evidence type="ECO:0000256" key="8">
    <source>
        <dbReference type="PIRSR" id="PIRSR006621-1"/>
    </source>
</evidence>
<evidence type="ECO:0000256" key="2">
    <source>
        <dbReference type="ARBA" id="ARBA00022630"/>
    </source>
</evidence>
<dbReference type="Pfam" id="PF01207">
    <property type="entry name" value="Dus"/>
    <property type="match status" value="1"/>
</dbReference>
<keyword evidence="3 7" id="KW-0288">FMN</keyword>
<proteinExistence type="inferred from homology"/>
<dbReference type="InterPro" id="IPR018517">
    <property type="entry name" value="tRNA_hU_synthase_CS"/>
</dbReference>
<feature type="binding site" evidence="9">
    <location>
        <position position="133"/>
    </location>
    <ligand>
        <name>FMN</name>
        <dbReference type="ChEBI" id="CHEBI:58210"/>
    </ligand>
</feature>
<keyword evidence="6 7" id="KW-0560">Oxidoreductase</keyword>
<dbReference type="GO" id="GO:0017150">
    <property type="term" value="F:tRNA dihydrouridine synthase activity"/>
    <property type="evidence" value="ECO:0007669"/>
    <property type="project" value="InterPro"/>
</dbReference>
<comment type="caution">
    <text evidence="11">The sequence shown here is derived from an EMBL/GenBank/DDBJ whole genome shotgun (WGS) entry which is preliminary data.</text>
</comment>
<keyword evidence="9" id="KW-0547">Nucleotide-binding</keyword>
<feature type="binding site" evidence="9">
    <location>
        <position position="162"/>
    </location>
    <ligand>
        <name>FMN</name>
        <dbReference type="ChEBI" id="CHEBI:58210"/>
    </ligand>
</feature>
<name>A0A4R2LE92_9FIRM</name>
<evidence type="ECO:0000256" key="6">
    <source>
        <dbReference type="ARBA" id="ARBA00023002"/>
    </source>
</evidence>
<accession>A0A4R2LE92</accession>
<keyword evidence="2 7" id="KW-0285">Flavoprotein</keyword>
<dbReference type="Gene3D" id="3.20.20.70">
    <property type="entry name" value="Aldolase class I"/>
    <property type="match status" value="1"/>
</dbReference>
<evidence type="ECO:0000313" key="11">
    <source>
        <dbReference type="EMBL" id="TCO84025.1"/>
    </source>
</evidence>
<keyword evidence="5" id="KW-0521">NADP</keyword>
<feature type="domain" description="DUS-like FMN-binding" evidence="10">
    <location>
        <begin position="5"/>
        <end position="308"/>
    </location>
</feature>
<dbReference type="GO" id="GO:0003723">
    <property type="term" value="F:RNA binding"/>
    <property type="evidence" value="ECO:0007669"/>
    <property type="project" value="TreeGrafter"/>
</dbReference>
<feature type="active site" description="Proton donor" evidence="8">
    <location>
        <position position="94"/>
    </location>
</feature>
<dbReference type="AlphaFoldDB" id="A0A4R2LE92"/>
<evidence type="ECO:0000259" key="10">
    <source>
        <dbReference type="Pfam" id="PF01207"/>
    </source>
</evidence>
<comment type="similarity">
    <text evidence="7">Belongs to the dus family.</text>
</comment>
<dbReference type="RefSeq" id="WP_132092613.1">
    <property type="nucleotide sequence ID" value="NZ_JANKAQ010000011.1"/>
</dbReference>
<feature type="binding site" evidence="9">
    <location>
        <position position="64"/>
    </location>
    <ligand>
        <name>FMN</name>
        <dbReference type="ChEBI" id="CHEBI:58210"/>
    </ligand>
</feature>
<comment type="function">
    <text evidence="7">Catalyzes the synthesis of 5,6-dihydrouridine (D), a modified base found in the D-loop of most tRNAs, via the reduction of the C5-C6 double bond in target uridines.</text>
</comment>
<dbReference type="EC" id="1.3.1.-" evidence="7"/>
<dbReference type="InterPro" id="IPR001269">
    <property type="entry name" value="DUS_fam"/>
</dbReference>
<dbReference type="InterPro" id="IPR035587">
    <property type="entry name" value="DUS-like_FMN-bd"/>
</dbReference>
<dbReference type="PANTHER" id="PTHR45846:SF1">
    <property type="entry name" value="TRNA-DIHYDROURIDINE(47) SYNTHASE [NAD(P)(+)]-LIKE"/>
    <property type="match status" value="1"/>
</dbReference>
<evidence type="ECO:0000313" key="12">
    <source>
        <dbReference type="Proteomes" id="UP000295711"/>
    </source>
</evidence>
<protein>
    <recommendedName>
        <fullName evidence="7">tRNA-dihydrouridine synthase</fullName>
        <ecNumber evidence="7">1.3.1.-</ecNumber>
    </recommendedName>
</protein>
<keyword evidence="12" id="KW-1185">Reference proteome</keyword>
<comment type="cofactor">
    <cofactor evidence="1 7 9">
        <name>FMN</name>
        <dbReference type="ChEBI" id="CHEBI:58210"/>
    </cofactor>
</comment>
<organism evidence="11 12">
    <name type="scientific">Frisingicoccus caecimuris</name>
    <dbReference type="NCBI Taxonomy" id="1796636"/>
    <lineage>
        <taxon>Bacteria</taxon>
        <taxon>Bacillati</taxon>
        <taxon>Bacillota</taxon>
        <taxon>Clostridia</taxon>
        <taxon>Lachnospirales</taxon>
        <taxon>Lachnospiraceae</taxon>
        <taxon>Frisingicoccus</taxon>
    </lineage>
</organism>
<dbReference type="Proteomes" id="UP000295711">
    <property type="component" value="Unassembled WGS sequence"/>
</dbReference>
<evidence type="ECO:0000256" key="7">
    <source>
        <dbReference type="PIRNR" id="PIRNR006621"/>
    </source>
</evidence>
<dbReference type="OrthoDB" id="9764501at2"/>
<dbReference type="CDD" id="cd02801">
    <property type="entry name" value="DUS_like_FMN"/>
    <property type="match status" value="1"/>
</dbReference>
<evidence type="ECO:0000256" key="1">
    <source>
        <dbReference type="ARBA" id="ARBA00001917"/>
    </source>
</evidence>
<feature type="binding site" evidence="9">
    <location>
        <begin position="218"/>
        <end position="219"/>
    </location>
    <ligand>
        <name>FMN</name>
        <dbReference type="ChEBI" id="CHEBI:58210"/>
    </ligand>
</feature>
<keyword evidence="4 7" id="KW-0819">tRNA processing</keyword>
<evidence type="ECO:0000256" key="3">
    <source>
        <dbReference type="ARBA" id="ARBA00022643"/>
    </source>
</evidence>
<evidence type="ECO:0000256" key="5">
    <source>
        <dbReference type="ARBA" id="ARBA00022857"/>
    </source>
</evidence>
<evidence type="ECO:0000256" key="4">
    <source>
        <dbReference type="ARBA" id="ARBA00022694"/>
    </source>
</evidence>
<dbReference type="GO" id="GO:0050660">
    <property type="term" value="F:flavin adenine dinucleotide binding"/>
    <property type="evidence" value="ECO:0007669"/>
    <property type="project" value="InterPro"/>
</dbReference>
<reference evidence="11 12" key="1">
    <citation type="submission" date="2019-03" db="EMBL/GenBank/DDBJ databases">
        <title>Genomic Encyclopedia of Type Strains, Phase IV (KMG-IV): sequencing the most valuable type-strain genomes for metagenomic binning, comparative biology and taxonomic classification.</title>
        <authorList>
            <person name="Goeker M."/>
        </authorList>
    </citation>
    <scope>NUCLEOTIDE SEQUENCE [LARGE SCALE GENOMIC DNA]</scope>
    <source>
        <strain evidence="11 12">DSM 28559</strain>
    </source>
</reference>
<dbReference type="InterPro" id="IPR013785">
    <property type="entry name" value="Aldolase_TIM"/>
</dbReference>
<dbReference type="PROSITE" id="PS01136">
    <property type="entry name" value="UPF0034"/>
    <property type="match status" value="1"/>
</dbReference>
<dbReference type="PANTHER" id="PTHR45846">
    <property type="entry name" value="TRNA-DIHYDROURIDINE(47) SYNTHASE [NAD(P)(+)]-LIKE"/>
    <property type="match status" value="1"/>
</dbReference>
<sequence length="321" mass="36963">MKFYMAPLEGITGYVFRNAHYDYFHPADKYFTPFITPGLNSRRTSKALKDVLPENNRGPRIIPQILTNRSDEFIYTEKQLAEMGYDEINLNLGCPSGTVVGKRRGSGFLAFQDELNRFLEEIYGKAKLKISIKTRLGKDVPEEFEALLDIYNQYPLEELIIHPRTREAFYRGKPNLAMFQLGLTKSRCPVCYNGNIFTKPDYDSFCSQFPEVTAVMLGRGLVANPALIDVILGERENIDKPCLRKFHDRIYADYSEMMSGEVPLLYKMKEFWNYAIGLFTDAKKYGKKIRKAQSLKSYHEIVNALFETEEIVEGAGFKPKE</sequence>
<dbReference type="EMBL" id="SLXA01000010">
    <property type="protein sequence ID" value="TCO84025.1"/>
    <property type="molecule type" value="Genomic_DNA"/>
</dbReference>
<dbReference type="SUPFAM" id="SSF51395">
    <property type="entry name" value="FMN-linked oxidoreductases"/>
    <property type="match status" value="1"/>
</dbReference>
<dbReference type="PIRSF" id="PIRSF006621">
    <property type="entry name" value="Dus"/>
    <property type="match status" value="1"/>
</dbReference>
<gene>
    <name evidence="11" type="ORF">EV212_11048</name>
</gene>
<evidence type="ECO:0000256" key="9">
    <source>
        <dbReference type="PIRSR" id="PIRSR006621-2"/>
    </source>
</evidence>